<evidence type="ECO:0000313" key="6">
    <source>
        <dbReference type="Proteomes" id="UP000198034"/>
    </source>
</evidence>
<dbReference type="Pfam" id="PF17973">
    <property type="entry name" value="bMG10"/>
    <property type="match status" value="1"/>
</dbReference>
<keyword evidence="2" id="KW-0813">Transport</keyword>
<dbReference type="EMBL" id="MTCY01000054">
    <property type="protein sequence ID" value="OWP74884.1"/>
    <property type="molecule type" value="Genomic_DNA"/>
</dbReference>
<dbReference type="Gene3D" id="2.60.40.1930">
    <property type="match status" value="1"/>
</dbReference>
<dbReference type="InterPro" id="IPR012910">
    <property type="entry name" value="Plug_dom"/>
</dbReference>
<dbReference type="InterPro" id="IPR001599">
    <property type="entry name" value="Macroglobln_a2"/>
</dbReference>
<dbReference type="InterPro" id="IPR039426">
    <property type="entry name" value="TonB-dep_rcpt-like"/>
</dbReference>
<reference evidence="5 6" key="1">
    <citation type="journal article" date="2017" name="Infect. Genet. Evol.">
        <title>Comparative genome analysis of fish pathogen Flavobacterium columnare reveals extensive sequence diversity within the species.</title>
        <authorList>
            <person name="Kayansamruaj P."/>
            <person name="Dong H.T."/>
            <person name="Hirono I."/>
            <person name="Kondo H."/>
            <person name="Senapin S."/>
            <person name="Rodkhum C."/>
        </authorList>
    </citation>
    <scope>NUCLEOTIDE SEQUENCE [LARGE SCALE GENOMIC DNA]</scope>
    <source>
        <strain evidence="5 6">1214</strain>
    </source>
</reference>
<dbReference type="InterPro" id="IPR008930">
    <property type="entry name" value="Terpenoid_cyclase/PrenylTrfase"/>
</dbReference>
<dbReference type="SMART" id="SM01360">
    <property type="entry name" value="A2M"/>
    <property type="match status" value="1"/>
</dbReference>
<evidence type="ECO:0000256" key="1">
    <source>
        <dbReference type="ARBA" id="ARBA00010556"/>
    </source>
</evidence>
<comment type="similarity">
    <text evidence="2">Belongs to the TonB-dependent receptor family.</text>
</comment>
<proteinExistence type="inferred from homology"/>
<dbReference type="Proteomes" id="UP000198034">
    <property type="component" value="Unassembled WGS sequence"/>
</dbReference>
<dbReference type="InterPro" id="IPR051802">
    <property type="entry name" value="YfhM-like"/>
</dbReference>
<protein>
    <recommendedName>
        <fullName evidence="4">Alpha-2-macroglobulin domain-containing protein</fullName>
    </recommendedName>
</protein>
<dbReference type="Pfam" id="PF00207">
    <property type="entry name" value="A2M"/>
    <property type="match status" value="1"/>
</dbReference>
<dbReference type="SUPFAM" id="SSF48239">
    <property type="entry name" value="Terpenoid cyclases/Protein prenyltransferases"/>
    <property type="match status" value="1"/>
</dbReference>
<evidence type="ECO:0000256" key="2">
    <source>
        <dbReference type="PROSITE-ProRule" id="PRU01360"/>
    </source>
</evidence>
<dbReference type="Gene3D" id="2.170.130.10">
    <property type="entry name" value="TonB-dependent receptor, plug domain"/>
    <property type="match status" value="1"/>
</dbReference>
<dbReference type="Gene3D" id="1.50.10.20">
    <property type="match status" value="1"/>
</dbReference>
<dbReference type="PROSITE" id="PS52016">
    <property type="entry name" value="TONB_DEPENDENT_REC_3"/>
    <property type="match status" value="1"/>
</dbReference>
<dbReference type="SUPFAM" id="SSF56935">
    <property type="entry name" value="Porins"/>
    <property type="match status" value="1"/>
</dbReference>
<evidence type="ECO:0000256" key="3">
    <source>
        <dbReference type="SAM" id="SignalP"/>
    </source>
</evidence>
<dbReference type="SUPFAM" id="SSF49464">
    <property type="entry name" value="Carboxypeptidase regulatory domain-like"/>
    <property type="match status" value="1"/>
</dbReference>
<dbReference type="InterPro" id="IPR023997">
    <property type="entry name" value="TonB-dep_OMP_SusC/RagA_CS"/>
</dbReference>
<feature type="domain" description="Alpha-2-macroglobulin" evidence="4">
    <location>
        <begin position="1402"/>
        <end position="1494"/>
    </location>
</feature>
<feature type="chain" id="PRO_5013213026" description="Alpha-2-macroglobulin domain-containing protein" evidence="3">
    <location>
        <begin position="18"/>
        <end position="2160"/>
    </location>
</feature>
<dbReference type="PANTHER" id="PTHR40094">
    <property type="entry name" value="ALPHA-2-MACROGLOBULIN HOMOLOG"/>
    <property type="match status" value="1"/>
</dbReference>
<dbReference type="InterPro" id="IPR041246">
    <property type="entry name" value="Bact_MG10"/>
</dbReference>
<name>A0A246G832_9FLAO</name>
<dbReference type="GO" id="GO:0004866">
    <property type="term" value="F:endopeptidase inhibitor activity"/>
    <property type="evidence" value="ECO:0007669"/>
    <property type="project" value="InterPro"/>
</dbReference>
<sequence>MKYFKIILLLFSTIAFSQDYKTLWSETIQDELDGKKESAYKKVQNIYSLAKRENNEVQIIKCFFYTSKFRQTFDEKSQENIISDLKEEITKAQPISKAILNFIYGDILTDFLNYYFYKIQQNTPTQNTANAIISTWSTVDFTNEINKCFQESVSNASLLYQTPIADYKEILEIPAYVDGKNYSLYELLHNEISKNYIQIFNNYQLKKDLPFTADQTEKLYTNTTQFTKVSDATYSSLFNSFLKQLQDREILISKNNPKQLDQTIYKRLTTINNLFNIPKSMNEALSLLKKETKDKTLYNQLLLGEIKQQILYSNKTKNPNGLKEIVKQLDEIIQQNPDEYTVTEALLEKEKILDKTLSIKINKINYEGENHRALVNFKNIDALQISYFKVPTKDYLNLQKFNNDSAEIGNILKNKKPYLTSTKVLPNSKTHFTYSTEILLENLPLGHYIIKFEDTDNLSNTQIDCNYSFYHVTNISYVEDESEDYDLFFIHNRKTGKPLDNAYLQTKEKRIQADKNGKIAHPKTSKNLKEYLSEAFIITDKDTLAFNYHPSLKDRSDNDDEDDFAAKAMVYFDRAIYRPGQKVYYKGIIFQNKNNKKSIVPFVTAHVKIENASYEIIKEFEVQTNEFGSFSGEFDLPKNCMSGDFSMTIEEPDGEFFPNDKKYYNKKEKEHSFWDNVDFDEDDFKFKVEEYKRPTFEVTTEKLKNIFSLGEKVELKGSAKTFAGSNLTNASVRYSISRNYATENHGYTNDANFIQKEIKTDSEGNFNIPLDLNIENLKDDKLHTISFTITIDVTDISGETRSINRSLTVRKENLMINSRLAPILYEEDSKNINIEITNLDTTPQPYPGKIQIFRKEIKRYLKPRAFETPEIANFTEEEFKKLFPYEPYKDNQVLELTKIDSIAFDTHNGNEINLPNLKKGFYKTIVSIVDTKGNSIEKEHHFEIKSKNNPSIENKVFTFKRIQHQDEKQIHFEINTSLKELYVTTRFYVGNKLTDQKVTSLENGKGIVSFKKQENPKYDYAFFFSTQWENNGYSQDIILTKEAKTRKIEFEVVSFRNKIEPGSKEKWSLKITDNKLETEVLASMYDSSLDVFAKNNWGKPNFYKYGRYADFPNIRDYNTESLYFSTRTKKIYYQKITFEPRFEWFGFNYNNPKNQFIQKQYEQNVAQPQIIRPGTKTVTGIVSDSSGPLPGANVAIKGTQIRVSTGFNGSYSINAKEGEILVYSFLGMKDISKVVGSANIINTILQDESKKLGEVVVTAFGIKKESNTVNPNVIFVSNKDLNKDDFFMYKKSLTNALAGKVSGLHIASAEGATGSSSQIIIRGASSVNGENKALIIIDGEIAENLDPKDIKPEDITSITILKDKEATALYGTKGANGVIIITTQNALKQLSKVKTRTNFNETAFFYPHLTTDNKGKVSFSFTTPESLTKWKLRLLGHDKNADLGTFETEIISQKDVMVMPNTPRFLRETDTITLATKIVNLTSEVKSGTALLQLFDAVTGNPIDVNCGNINSIKTFNCKAKESVAVDWVITVPEGTQAIQYKIVAKSGSFSDGEENMIPVLSNKILVTESLPIWVRENSKKEFVFENLKNNTSKTLKHQSFTFEYTSNPTWLAIQSLPYLMEYEHECAEQTFSRLYANTIASKIIEGQPKIAEVFEKWRNEPNKKSKIEMNEELKSIVLRETPWLFDTDETEKNRRVASLFALDKLKESNESALQKLKEKQQDNGGFSWFAGGQTNYHITQHILSGLGHLTKMFPSNNYNSITAKGIPFIDNYFIENTNKQRKNKREISSTELQYLYCRSFYTKEHIVNDTLKKAINYQIQQTKTNWLHLSLGEKAMLAITAKRFGDSLYAKKIITHLKETAIKDDEKGMFWIENNYGYYWFEAPIENQALLIEAFAEIENDQSIINNLKAWLIHQKQREHWGTTKATTEAIYALLSHNGLIPEQKNESIYSIGNKELLQHKLTNSGTEVNSDYFKIQWKSDEIKSDLATITIENKSNLPNFGGVYWQYFEELDKINSSKNPVINISKEVFKKVKDTNGEKLIPLKESSIAIGDKITIRLLITSNVDLEFVHLKDLRASCLEPLDVISKYKSHGDLWYYLSSKDTATHFFFDQITQGTHIIEYDLRVNNTGAFNNGIATIQSMYAPEFNGNSTSQKINVN</sequence>
<keyword evidence="2" id="KW-0812">Transmembrane</keyword>
<organism evidence="5 6">
    <name type="scientific">Flavobacterium columnare</name>
    <dbReference type="NCBI Taxonomy" id="996"/>
    <lineage>
        <taxon>Bacteria</taxon>
        <taxon>Pseudomonadati</taxon>
        <taxon>Bacteroidota</taxon>
        <taxon>Flavobacteriia</taxon>
        <taxon>Flavobacteriales</taxon>
        <taxon>Flavobacteriaceae</taxon>
        <taxon>Flavobacterium</taxon>
    </lineage>
</organism>
<accession>A0A246G832</accession>
<dbReference type="Pfam" id="PF13715">
    <property type="entry name" value="CarbopepD_reg_2"/>
    <property type="match status" value="1"/>
</dbReference>
<keyword evidence="2" id="KW-1134">Transmembrane beta strand</keyword>
<comment type="subcellular location">
    <subcellularLocation>
        <location evidence="2">Cell outer membrane</location>
        <topology evidence="2">Multi-pass membrane protein</topology>
    </subcellularLocation>
</comment>
<dbReference type="InterPro" id="IPR002890">
    <property type="entry name" value="MG2"/>
</dbReference>
<dbReference type="NCBIfam" id="TIGR04057">
    <property type="entry name" value="SusC_RagA_signa"/>
    <property type="match status" value="1"/>
</dbReference>
<dbReference type="Pfam" id="PF07715">
    <property type="entry name" value="Plug"/>
    <property type="match status" value="1"/>
</dbReference>
<dbReference type="InterPro" id="IPR008969">
    <property type="entry name" value="CarboxyPept-like_regulatory"/>
</dbReference>
<comment type="caution">
    <text evidence="5">The sequence shown here is derived from an EMBL/GenBank/DDBJ whole genome shotgun (WGS) entry which is preliminary data.</text>
</comment>
<evidence type="ECO:0000313" key="5">
    <source>
        <dbReference type="EMBL" id="OWP74884.1"/>
    </source>
</evidence>
<keyword evidence="2" id="KW-0998">Cell outer membrane</keyword>
<dbReference type="InterPro" id="IPR037066">
    <property type="entry name" value="Plug_dom_sf"/>
</dbReference>
<feature type="signal peptide" evidence="3">
    <location>
        <begin position="1"/>
        <end position="17"/>
    </location>
</feature>
<comment type="similarity">
    <text evidence="1">Belongs to the protease inhibitor I39 (alpha-2-macroglobulin) family. Bacterial alpha-2-macroglobulin subfamily.</text>
</comment>
<keyword evidence="3" id="KW-0732">Signal</keyword>
<dbReference type="Pfam" id="PF01835">
    <property type="entry name" value="MG2"/>
    <property type="match status" value="1"/>
</dbReference>
<dbReference type="GO" id="GO:0009279">
    <property type="term" value="C:cell outer membrane"/>
    <property type="evidence" value="ECO:0007669"/>
    <property type="project" value="UniProtKB-SubCell"/>
</dbReference>
<keyword evidence="2" id="KW-0472">Membrane</keyword>
<evidence type="ECO:0000259" key="4">
    <source>
        <dbReference type="SMART" id="SM01360"/>
    </source>
</evidence>
<gene>
    <name evidence="5" type="ORF">BWK62_13215</name>
</gene>
<dbReference type="PANTHER" id="PTHR40094:SF1">
    <property type="entry name" value="UBIQUITIN DOMAIN-CONTAINING PROTEIN"/>
    <property type="match status" value="1"/>
</dbReference>